<evidence type="ECO:0000256" key="2">
    <source>
        <dbReference type="ARBA" id="ARBA00022618"/>
    </source>
</evidence>
<feature type="binding site" evidence="10">
    <location>
        <begin position="12"/>
        <end position="14"/>
    </location>
    <ligand>
        <name>UDP-N-acetyl-alpha-D-glucosamine</name>
        <dbReference type="ChEBI" id="CHEBI:57705"/>
    </ligand>
</feature>
<evidence type="ECO:0000256" key="1">
    <source>
        <dbReference type="ARBA" id="ARBA00022475"/>
    </source>
</evidence>
<organism evidence="13 14">
    <name type="scientific">Plasticicumulans lactativorans</name>
    <dbReference type="NCBI Taxonomy" id="1133106"/>
    <lineage>
        <taxon>Bacteria</taxon>
        <taxon>Pseudomonadati</taxon>
        <taxon>Pseudomonadota</taxon>
        <taxon>Gammaproteobacteria</taxon>
        <taxon>Candidatus Competibacteraceae</taxon>
        <taxon>Plasticicumulans</taxon>
    </lineage>
</organism>
<dbReference type="PANTHER" id="PTHR21015:SF22">
    <property type="entry name" value="GLYCOSYLTRANSFERASE"/>
    <property type="match status" value="1"/>
</dbReference>
<dbReference type="AlphaFoldDB" id="A0A4R2LL95"/>
<dbReference type="Proteomes" id="UP000295765">
    <property type="component" value="Unassembled WGS sequence"/>
</dbReference>
<keyword evidence="9 10" id="KW-0961">Cell wall biogenesis/degradation</keyword>
<dbReference type="UniPathway" id="UPA00219"/>
<dbReference type="GO" id="GO:0008360">
    <property type="term" value="P:regulation of cell shape"/>
    <property type="evidence" value="ECO:0007669"/>
    <property type="project" value="UniProtKB-KW"/>
</dbReference>
<keyword evidence="3 10" id="KW-0328">Glycosyltransferase</keyword>
<dbReference type="GO" id="GO:0050511">
    <property type="term" value="F:undecaprenyldiphospho-muramoylpentapeptide beta-N-acetylglucosaminyltransferase activity"/>
    <property type="evidence" value="ECO:0007669"/>
    <property type="project" value="UniProtKB-UniRule"/>
</dbReference>
<dbReference type="GO" id="GO:0071555">
    <property type="term" value="P:cell wall organization"/>
    <property type="evidence" value="ECO:0007669"/>
    <property type="project" value="UniProtKB-KW"/>
</dbReference>
<dbReference type="GO" id="GO:0051991">
    <property type="term" value="F:UDP-N-acetyl-D-glucosamine:N-acetylmuramoyl-L-alanyl-D-glutamyl-meso-2,6-diaminopimelyl-D-alanyl-D-alanine-diphosphoundecaprenol 4-beta-N-acetylglucosaminlytransferase activity"/>
    <property type="evidence" value="ECO:0007669"/>
    <property type="project" value="RHEA"/>
</dbReference>
<dbReference type="EC" id="2.4.1.227" evidence="10"/>
<dbReference type="Pfam" id="PF04101">
    <property type="entry name" value="Glyco_tran_28_C"/>
    <property type="match status" value="1"/>
</dbReference>
<dbReference type="EMBL" id="SLWY01000016">
    <property type="protein sequence ID" value="TCO80175.1"/>
    <property type="molecule type" value="Genomic_DNA"/>
</dbReference>
<evidence type="ECO:0000256" key="10">
    <source>
        <dbReference type="HAMAP-Rule" id="MF_00033"/>
    </source>
</evidence>
<evidence type="ECO:0000256" key="9">
    <source>
        <dbReference type="ARBA" id="ARBA00023316"/>
    </source>
</evidence>
<evidence type="ECO:0000256" key="4">
    <source>
        <dbReference type="ARBA" id="ARBA00022679"/>
    </source>
</evidence>
<dbReference type="CDD" id="cd03785">
    <property type="entry name" value="GT28_MurG"/>
    <property type="match status" value="1"/>
</dbReference>
<gene>
    <name evidence="10" type="primary">murG</name>
    <name evidence="13" type="ORF">EV699_11681</name>
</gene>
<feature type="binding site" evidence="10">
    <location>
        <position position="124"/>
    </location>
    <ligand>
        <name>UDP-N-acetyl-alpha-D-glucosamine</name>
        <dbReference type="ChEBI" id="CHEBI:57705"/>
    </ligand>
</feature>
<dbReference type="PANTHER" id="PTHR21015">
    <property type="entry name" value="UDP-N-ACETYLGLUCOSAMINE--N-ACETYLMURAMYL-(PENTAPEPTIDE) PYROPHOSPHORYL-UNDECAPRENOL N-ACETYLGLUCOSAMINE TRANSFERASE 1"/>
    <property type="match status" value="1"/>
</dbReference>
<dbReference type="HAMAP" id="MF_00033">
    <property type="entry name" value="MurG"/>
    <property type="match status" value="1"/>
</dbReference>
<dbReference type="InterPro" id="IPR007235">
    <property type="entry name" value="Glyco_trans_28_C"/>
</dbReference>
<dbReference type="Gene3D" id="3.40.50.2000">
    <property type="entry name" value="Glycogen Phosphorylase B"/>
    <property type="match status" value="2"/>
</dbReference>
<comment type="pathway">
    <text evidence="10">Cell wall biogenesis; peptidoglycan biosynthesis.</text>
</comment>
<accession>A0A4R2LL95</accession>
<dbReference type="GO" id="GO:0009252">
    <property type="term" value="P:peptidoglycan biosynthetic process"/>
    <property type="evidence" value="ECO:0007669"/>
    <property type="project" value="UniProtKB-UniRule"/>
</dbReference>
<keyword evidence="14" id="KW-1185">Reference proteome</keyword>
<evidence type="ECO:0000313" key="14">
    <source>
        <dbReference type="Proteomes" id="UP000295765"/>
    </source>
</evidence>
<comment type="function">
    <text evidence="10">Cell wall formation. Catalyzes the transfer of a GlcNAc subunit on undecaprenyl-pyrophosphoryl-MurNAc-pentapeptide (lipid intermediate I) to form undecaprenyl-pyrophosphoryl-MurNAc-(pentapeptide)GlcNAc (lipid intermediate II).</text>
</comment>
<dbReference type="InterPro" id="IPR006009">
    <property type="entry name" value="GlcNAc_MurG"/>
</dbReference>
<feature type="binding site" evidence="10">
    <location>
        <position position="290"/>
    </location>
    <ligand>
        <name>UDP-N-acetyl-alpha-D-glucosamine</name>
        <dbReference type="ChEBI" id="CHEBI:57705"/>
    </ligand>
</feature>
<keyword evidence="6 10" id="KW-0573">Peptidoglycan synthesis</keyword>
<keyword evidence="2 10" id="KW-0132">Cell division</keyword>
<dbReference type="InterPro" id="IPR004276">
    <property type="entry name" value="GlycoTrans_28_N"/>
</dbReference>
<dbReference type="Pfam" id="PF03033">
    <property type="entry name" value="Glyco_transf_28"/>
    <property type="match status" value="1"/>
</dbReference>
<feature type="domain" description="Glycosyltransferase family 28 N-terminal" evidence="11">
    <location>
        <begin position="5"/>
        <end position="141"/>
    </location>
</feature>
<proteinExistence type="inferred from homology"/>
<dbReference type="GO" id="GO:0005886">
    <property type="term" value="C:plasma membrane"/>
    <property type="evidence" value="ECO:0007669"/>
    <property type="project" value="UniProtKB-SubCell"/>
</dbReference>
<dbReference type="GO" id="GO:0051301">
    <property type="term" value="P:cell division"/>
    <property type="evidence" value="ECO:0007669"/>
    <property type="project" value="UniProtKB-KW"/>
</dbReference>
<comment type="subcellular location">
    <subcellularLocation>
        <location evidence="10">Cell membrane</location>
        <topology evidence="10">Peripheral membrane protein</topology>
        <orientation evidence="10">Cytoplasmic side</orientation>
    </subcellularLocation>
</comment>
<keyword evidence="7 10" id="KW-0472">Membrane</keyword>
<dbReference type="SUPFAM" id="SSF53756">
    <property type="entry name" value="UDP-Glycosyltransferase/glycogen phosphorylase"/>
    <property type="match status" value="1"/>
</dbReference>
<evidence type="ECO:0000259" key="11">
    <source>
        <dbReference type="Pfam" id="PF03033"/>
    </source>
</evidence>
<evidence type="ECO:0000256" key="5">
    <source>
        <dbReference type="ARBA" id="ARBA00022960"/>
    </source>
</evidence>
<comment type="similarity">
    <text evidence="10">Belongs to the glycosyltransferase 28 family. MurG subfamily.</text>
</comment>
<evidence type="ECO:0000313" key="13">
    <source>
        <dbReference type="EMBL" id="TCO80175.1"/>
    </source>
</evidence>
<evidence type="ECO:0000256" key="7">
    <source>
        <dbReference type="ARBA" id="ARBA00023136"/>
    </source>
</evidence>
<dbReference type="NCBIfam" id="TIGR01133">
    <property type="entry name" value="murG"/>
    <property type="match status" value="1"/>
</dbReference>
<protein>
    <recommendedName>
        <fullName evidence="10">UDP-N-acetylglucosamine--N-acetylmuramyl-(pentapeptide) pyrophosphoryl-undecaprenol N-acetylglucosamine transferase</fullName>
        <ecNumber evidence="10">2.4.1.227</ecNumber>
    </recommendedName>
    <alternativeName>
        <fullName evidence="10">Undecaprenyl-PP-MurNAc-pentapeptide-UDPGlcNAc GlcNAc transferase</fullName>
    </alternativeName>
</protein>
<dbReference type="RefSeq" id="WP_243662691.1">
    <property type="nucleotide sequence ID" value="NZ_SLWY01000016.1"/>
</dbReference>
<evidence type="ECO:0000259" key="12">
    <source>
        <dbReference type="Pfam" id="PF04101"/>
    </source>
</evidence>
<evidence type="ECO:0000256" key="6">
    <source>
        <dbReference type="ARBA" id="ARBA00022984"/>
    </source>
</evidence>
<dbReference type="GO" id="GO:0005975">
    <property type="term" value="P:carbohydrate metabolic process"/>
    <property type="evidence" value="ECO:0007669"/>
    <property type="project" value="InterPro"/>
</dbReference>
<feature type="binding site" evidence="10">
    <location>
        <position position="191"/>
    </location>
    <ligand>
        <name>UDP-N-acetyl-alpha-D-glucosamine</name>
        <dbReference type="ChEBI" id="CHEBI:57705"/>
    </ligand>
</feature>
<evidence type="ECO:0000256" key="3">
    <source>
        <dbReference type="ARBA" id="ARBA00022676"/>
    </source>
</evidence>
<feature type="domain" description="Glycosyl transferase family 28 C-terminal" evidence="12">
    <location>
        <begin position="185"/>
        <end position="348"/>
    </location>
</feature>
<keyword evidence="5 10" id="KW-0133">Cell shape</keyword>
<keyword evidence="1 10" id="KW-1003">Cell membrane</keyword>
<reference evidence="13 14" key="1">
    <citation type="submission" date="2019-03" db="EMBL/GenBank/DDBJ databases">
        <title>Genomic Encyclopedia of Type Strains, Phase IV (KMG-IV): sequencing the most valuable type-strain genomes for metagenomic binning, comparative biology and taxonomic classification.</title>
        <authorList>
            <person name="Goeker M."/>
        </authorList>
    </citation>
    <scope>NUCLEOTIDE SEQUENCE [LARGE SCALE GENOMIC DNA]</scope>
    <source>
        <strain evidence="13 14">DSM 25287</strain>
    </source>
</reference>
<sequence>MTRPVVIMAGGTGGHVFPALAVAAELRTRGVPVVWLGTRAGLEATLVPAHGFPIEWLGVAGLRGKGWARRLAAPWMLARACAQAVAILRRLRPRLALGMGGFASGPGGLMARLLGIPLAVHEQNAIAGLTNRVLACFADPVCEAFPGAFPPARRAQLTGNPVRAAIAALPPPAERFAGRQGRPRLLVLGGSQGALALNAVVPQALALLDPAERPEVRHQAGGKMLEQARTAYATAAVEAQLEPFIDDMAGAYGWADLVLCRAGALTVAELAAAGVGSLLVPFPHAVDDHQTANGRHLERGGAACLIDQSALTAARLAAELRARLADRAGLLAMAEAARRLARPDAARRVTDLCLTRALPAAAPIASQDSTP</sequence>
<comment type="catalytic activity">
    <reaction evidence="10">
        <text>di-trans,octa-cis-undecaprenyl diphospho-N-acetyl-alpha-D-muramoyl-L-alanyl-D-glutamyl-meso-2,6-diaminopimeloyl-D-alanyl-D-alanine + UDP-N-acetyl-alpha-D-glucosamine = di-trans,octa-cis-undecaprenyl diphospho-[N-acetyl-alpha-D-glucosaminyl-(1-&gt;4)]-N-acetyl-alpha-D-muramoyl-L-alanyl-D-glutamyl-meso-2,6-diaminopimeloyl-D-alanyl-D-alanine + UDP + H(+)</text>
        <dbReference type="Rhea" id="RHEA:31227"/>
        <dbReference type="ChEBI" id="CHEBI:15378"/>
        <dbReference type="ChEBI" id="CHEBI:57705"/>
        <dbReference type="ChEBI" id="CHEBI:58223"/>
        <dbReference type="ChEBI" id="CHEBI:61387"/>
        <dbReference type="ChEBI" id="CHEBI:61388"/>
        <dbReference type="EC" id="2.4.1.227"/>
    </reaction>
</comment>
<keyword evidence="4 10" id="KW-0808">Transferase</keyword>
<feature type="binding site" evidence="10">
    <location>
        <begin position="264"/>
        <end position="269"/>
    </location>
    <ligand>
        <name>UDP-N-acetyl-alpha-D-glucosamine</name>
        <dbReference type="ChEBI" id="CHEBI:57705"/>
    </ligand>
</feature>
<feature type="binding site" evidence="10">
    <location>
        <position position="245"/>
    </location>
    <ligand>
        <name>UDP-N-acetyl-alpha-D-glucosamine</name>
        <dbReference type="ChEBI" id="CHEBI:57705"/>
    </ligand>
</feature>
<comment type="caution">
    <text evidence="13">The sequence shown here is derived from an EMBL/GenBank/DDBJ whole genome shotgun (WGS) entry which is preliminary data.</text>
</comment>
<keyword evidence="8 10" id="KW-0131">Cell cycle</keyword>
<feature type="binding site" evidence="10">
    <location>
        <position position="163"/>
    </location>
    <ligand>
        <name>UDP-N-acetyl-alpha-D-glucosamine</name>
        <dbReference type="ChEBI" id="CHEBI:57705"/>
    </ligand>
</feature>
<name>A0A4R2LL95_9GAMM</name>
<evidence type="ECO:0000256" key="8">
    <source>
        <dbReference type="ARBA" id="ARBA00023306"/>
    </source>
</evidence>